<gene>
    <name evidence="1" type="ORF">JCM31447_26300</name>
</gene>
<reference evidence="1 2" key="1">
    <citation type="submission" date="2018-12" db="EMBL/GenBank/DDBJ databases">
        <title>Rubrispira sanarue gen. nov., sp., nov., a member of the order Silvanigrellales, isolated from a brackish lake in Hamamatsu Japan.</title>
        <authorList>
            <person name="Maejima Y."/>
            <person name="Iino T."/>
            <person name="Muraguchi Y."/>
            <person name="Fukuda K."/>
            <person name="Nojiri H."/>
            <person name="Ohkuma M."/>
            <person name="Moriuchi R."/>
            <person name="Dohra H."/>
            <person name="Kimbara K."/>
            <person name="Shintani M."/>
        </authorList>
    </citation>
    <scope>NUCLEOTIDE SEQUENCE [LARGE SCALE GENOMIC DNA]</scope>
    <source>
        <strain evidence="1 2">RF1110005</strain>
    </source>
</reference>
<keyword evidence="2" id="KW-1185">Reference proteome</keyword>
<organism evidence="1 2">
    <name type="scientific">Fluviispira sanaruensis</name>
    <dbReference type="NCBI Taxonomy" id="2493639"/>
    <lineage>
        <taxon>Bacteria</taxon>
        <taxon>Pseudomonadati</taxon>
        <taxon>Bdellovibrionota</taxon>
        <taxon>Oligoflexia</taxon>
        <taxon>Silvanigrellales</taxon>
        <taxon>Silvanigrellaceae</taxon>
        <taxon>Fluviispira</taxon>
    </lineage>
</organism>
<dbReference type="Proteomes" id="UP000291236">
    <property type="component" value="Chromosome"/>
</dbReference>
<protein>
    <submittedName>
        <fullName evidence="1">Uncharacterized protein</fullName>
    </submittedName>
</protein>
<dbReference type="KEGG" id="sbf:JCM31447_26300"/>
<proteinExistence type="predicted"/>
<name>A0A4P2VZ03_FLUSA</name>
<dbReference type="AlphaFoldDB" id="A0A4P2VZ03"/>
<dbReference type="EMBL" id="AP019368">
    <property type="protein sequence ID" value="BBH54172.1"/>
    <property type="molecule type" value="Genomic_DNA"/>
</dbReference>
<accession>A0A4P2VZ03</accession>
<evidence type="ECO:0000313" key="2">
    <source>
        <dbReference type="Proteomes" id="UP000291236"/>
    </source>
</evidence>
<sequence length="60" mass="7031">MATGSNTPAETPDRTDKRVNDKIFNCIFSICVIKKYENKTHVERIMVKRRIFFLPNLSDK</sequence>
<evidence type="ECO:0000313" key="1">
    <source>
        <dbReference type="EMBL" id="BBH54172.1"/>
    </source>
</evidence>